<keyword evidence="3" id="KW-1185">Reference proteome</keyword>
<name>A0A1A9Z3Q3_GLOPL</name>
<feature type="compositionally biased region" description="Acidic residues" evidence="1">
    <location>
        <begin position="11"/>
        <end position="22"/>
    </location>
</feature>
<dbReference type="AlphaFoldDB" id="A0A1A9Z3Q3"/>
<feature type="region of interest" description="Disordered" evidence="1">
    <location>
        <begin position="1"/>
        <end position="23"/>
    </location>
</feature>
<evidence type="ECO:0000256" key="1">
    <source>
        <dbReference type="SAM" id="MobiDB-lite"/>
    </source>
</evidence>
<reference evidence="2" key="2">
    <citation type="submission" date="2020-05" db="UniProtKB">
        <authorList>
            <consortium name="EnsemblMetazoa"/>
        </authorList>
    </citation>
    <scope>IDENTIFICATION</scope>
    <source>
        <strain evidence="2">IAEA</strain>
    </source>
</reference>
<dbReference type="EnsemblMetazoa" id="GPAI002943-RA">
    <property type="protein sequence ID" value="GPAI002943-PA"/>
    <property type="gene ID" value="GPAI002943"/>
</dbReference>
<protein>
    <submittedName>
        <fullName evidence="2">Uncharacterized protein</fullName>
    </submittedName>
</protein>
<evidence type="ECO:0000313" key="2">
    <source>
        <dbReference type="EnsemblMetazoa" id="GPAI002943-PA"/>
    </source>
</evidence>
<dbReference type="VEuPathDB" id="VectorBase:GPAI002943"/>
<dbReference type="Proteomes" id="UP000092445">
    <property type="component" value="Unassembled WGS sequence"/>
</dbReference>
<accession>A0A1A9Z3Q3</accession>
<proteinExistence type="predicted"/>
<reference evidence="3" key="1">
    <citation type="submission" date="2014-03" db="EMBL/GenBank/DDBJ databases">
        <authorList>
            <person name="Aksoy S."/>
            <person name="Warren W."/>
            <person name="Wilson R.K."/>
        </authorList>
    </citation>
    <scope>NUCLEOTIDE SEQUENCE [LARGE SCALE GENOMIC DNA]</scope>
    <source>
        <strain evidence="3">IAEA</strain>
    </source>
</reference>
<organism evidence="2 3">
    <name type="scientific">Glossina pallidipes</name>
    <name type="common">Tsetse fly</name>
    <dbReference type="NCBI Taxonomy" id="7398"/>
    <lineage>
        <taxon>Eukaryota</taxon>
        <taxon>Metazoa</taxon>
        <taxon>Ecdysozoa</taxon>
        <taxon>Arthropoda</taxon>
        <taxon>Hexapoda</taxon>
        <taxon>Insecta</taxon>
        <taxon>Pterygota</taxon>
        <taxon>Neoptera</taxon>
        <taxon>Endopterygota</taxon>
        <taxon>Diptera</taxon>
        <taxon>Brachycera</taxon>
        <taxon>Muscomorpha</taxon>
        <taxon>Hippoboscoidea</taxon>
        <taxon>Glossinidae</taxon>
        <taxon>Glossina</taxon>
    </lineage>
</organism>
<sequence>MERNNDCCDQEKEEEEEEEEEASILIHKSGLTSNEKFSQVSCCCRIFFENRLKLFVIFSEGSLSKGQQTTIMNELMCAMMSKAFN</sequence>
<evidence type="ECO:0000313" key="3">
    <source>
        <dbReference type="Proteomes" id="UP000092445"/>
    </source>
</evidence>
<feature type="compositionally biased region" description="Basic and acidic residues" evidence="1">
    <location>
        <begin position="1"/>
        <end position="10"/>
    </location>
</feature>